<reference evidence="2 3" key="2">
    <citation type="journal article" date="2022" name="Mol. Biol. Evol.">
        <title>Comparative Genomics Reveals Insights into the Divergent Evolution of Astigmatic Mites and Household Pest Adaptations.</title>
        <authorList>
            <person name="Xiong Q."/>
            <person name="Wan A.T."/>
            <person name="Liu X."/>
            <person name="Fung C.S."/>
            <person name="Xiao X."/>
            <person name="Malainual N."/>
            <person name="Hou J."/>
            <person name="Wang L."/>
            <person name="Wang M."/>
            <person name="Yang K.Y."/>
            <person name="Cui Y."/>
            <person name="Leung E.L."/>
            <person name="Nong W."/>
            <person name="Shin S.K."/>
            <person name="Au S.W."/>
            <person name="Jeong K.Y."/>
            <person name="Chew F.T."/>
            <person name="Hui J.H."/>
            <person name="Leung T.F."/>
            <person name="Tungtrongchitr A."/>
            <person name="Zhong N."/>
            <person name="Liu Z."/>
            <person name="Tsui S.K."/>
        </authorList>
    </citation>
    <scope>NUCLEOTIDE SEQUENCE [LARGE SCALE GENOMIC DNA]</scope>
    <source>
        <strain evidence="2">Derp</strain>
    </source>
</reference>
<proteinExistence type="predicted"/>
<gene>
    <name evidence="2" type="primary">ZC2HC1C</name>
    <name evidence="2" type="ORF">DERP_003515</name>
</gene>
<protein>
    <submittedName>
        <fullName evidence="2">Zinc finger C2HC domain-containing protein 1C</fullName>
    </submittedName>
</protein>
<evidence type="ECO:0000313" key="2">
    <source>
        <dbReference type="EMBL" id="KAH9423237.1"/>
    </source>
</evidence>
<evidence type="ECO:0000313" key="3">
    <source>
        <dbReference type="Proteomes" id="UP000887458"/>
    </source>
</evidence>
<organism evidence="2 3">
    <name type="scientific">Dermatophagoides pteronyssinus</name>
    <name type="common">European house dust mite</name>
    <dbReference type="NCBI Taxonomy" id="6956"/>
    <lineage>
        <taxon>Eukaryota</taxon>
        <taxon>Metazoa</taxon>
        <taxon>Ecdysozoa</taxon>
        <taxon>Arthropoda</taxon>
        <taxon>Chelicerata</taxon>
        <taxon>Arachnida</taxon>
        <taxon>Acari</taxon>
        <taxon>Acariformes</taxon>
        <taxon>Sarcoptiformes</taxon>
        <taxon>Astigmata</taxon>
        <taxon>Psoroptidia</taxon>
        <taxon>Analgoidea</taxon>
        <taxon>Pyroglyphidae</taxon>
        <taxon>Dermatophagoidinae</taxon>
        <taxon>Dermatophagoides</taxon>
    </lineage>
</organism>
<feature type="region of interest" description="Disordered" evidence="1">
    <location>
        <begin position="333"/>
        <end position="368"/>
    </location>
</feature>
<keyword evidence="3" id="KW-1185">Reference proteome</keyword>
<feature type="region of interest" description="Disordered" evidence="1">
    <location>
        <begin position="218"/>
        <end position="248"/>
    </location>
</feature>
<evidence type="ECO:0000256" key="1">
    <source>
        <dbReference type="SAM" id="MobiDB-lite"/>
    </source>
</evidence>
<feature type="compositionally biased region" description="Low complexity" evidence="1">
    <location>
        <begin position="226"/>
        <end position="247"/>
    </location>
</feature>
<reference evidence="2 3" key="1">
    <citation type="journal article" date="2018" name="J. Allergy Clin. Immunol.">
        <title>High-quality assembly of Dermatophagoides pteronyssinus genome and transcriptome reveals a wide range of novel allergens.</title>
        <authorList>
            <person name="Liu X.Y."/>
            <person name="Yang K.Y."/>
            <person name="Wang M.Q."/>
            <person name="Kwok J.S."/>
            <person name="Zeng X."/>
            <person name="Yang Z."/>
            <person name="Xiao X.J."/>
            <person name="Lau C.P."/>
            <person name="Li Y."/>
            <person name="Huang Z.M."/>
            <person name="Ba J.G."/>
            <person name="Yim A.K."/>
            <person name="Ouyang C.Y."/>
            <person name="Ngai S.M."/>
            <person name="Chan T.F."/>
            <person name="Leung E.L."/>
            <person name="Liu L."/>
            <person name="Liu Z.G."/>
            <person name="Tsui S.K."/>
        </authorList>
    </citation>
    <scope>NUCLEOTIDE SEQUENCE [LARGE SCALE GENOMIC DNA]</scope>
    <source>
        <strain evidence="2">Derp</strain>
    </source>
</reference>
<feature type="region of interest" description="Disordered" evidence="1">
    <location>
        <begin position="63"/>
        <end position="92"/>
    </location>
</feature>
<comment type="caution">
    <text evidence="2">The sequence shown here is derived from an EMBL/GenBank/DDBJ whole genome shotgun (WGS) entry which is preliminary data.</text>
</comment>
<feature type="compositionally biased region" description="Polar residues" evidence="1">
    <location>
        <begin position="80"/>
        <end position="90"/>
    </location>
</feature>
<dbReference type="EMBL" id="NJHN03000032">
    <property type="protein sequence ID" value="KAH9423237.1"/>
    <property type="molecule type" value="Genomic_DNA"/>
</dbReference>
<feature type="region of interest" description="Disordered" evidence="1">
    <location>
        <begin position="452"/>
        <end position="483"/>
    </location>
</feature>
<name>A0ABQ8JLD9_DERPT</name>
<feature type="compositionally biased region" description="Polar residues" evidence="1">
    <location>
        <begin position="460"/>
        <end position="483"/>
    </location>
</feature>
<dbReference type="Proteomes" id="UP000887458">
    <property type="component" value="Unassembled WGS sequence"/>
</dbReference>
<sequence>MNSNFFFFVSKQEKHLIICQKIKEKKRKLFDAAKQRAENLDKINLVPTEININESEPVLKSTNKNLNKTKKTIKSDKNDSSTTKQSNWRQQHQEFIRTIRAARGVSIDDNNIDDGDGDGNGDNPMDNQKTIPAGFTECPTCQRRFSIKAADRHIEWCAESKRKQQDRQQNLQKNQEALERMKARTKVSKTEIIIISKSSDNLPAAVKMAKTTATTTMNNSKIHTNKSPSLSRRTTTTNTPNNSSKNNQKFIKKTTTGNINGHVTKLTVTSKIDTGINPDRNPSRNRNHEKSAPIMKFKEKFPNHHLNNHAKSIIDQFQDIEHILRRNSMAIYDDSPKTVPGVRIGGISPVKKSTNKTNNRNDNDNNRNILSRSETNLQQMLVEGGGGGGDIKKRIDQYINRLYDNPIWSTANNNGLVNRISDNDMVGNMMIGQQPPLPLQTHHNNGRITELSNHDHHQQSDSIIRQNSANSDEARMSTSDSTDSGLGVIVGGFGLNGCTNQLLETVNECDNINRLKSQQSNRSGSKTSNRTFRADMINSPTMSDIEPINNNHLLLRNSSLNEIELNDNSLLIDNHHHQQKQQIIDHEIRPRFCHQCGTKYPNVMAKFCYECGSRRYETMT</sequence>
<dbReference type="InterPro" id="IPR026319">
    <property type="entry name" value="ZC2HC1A/B-like"/>
</dbReference>
<feature type="compositionally biased region" description="Acidic residues" evidence="1">
    <location>
        <begin position="110"/>
        <end position="119"/>
    </location>
</feature>
<dbReference type="PANTHER" id="PTHR13555">
    <property type="entry name" value="C2H2 ZINC FINGER CGI-62-RELATED"/>
    <property type="match status" value="1"/>
</dbReference>
<accession>A0ABQ8JLD9</accession>
<feature type="region of interest" description="Disordered" evidence="1">
    <location>
        <begin position="107"/>
        <end position="134"/>
    </location>
</feature>
<dbReference type="PANTHER" id="PTHR13555:SF5">
    <property type="entry name" value="ZINC-FINGER OF A C2HC-TYPE"/>
    <property type="match status" value="1"/>
</dbReference>